<evidence type="ECO:0000259" key="6">
    <source>
        <dbReference type="Pfam" id="PF00441"/>
    </source>
</evidence>
<keyword evidence="4 5" id="KW-0274">FAD</keyword>
<protein>
    <submittedName>
        <fullName evidence="9">Acyl-CoA dehydrogenase</fullName>
    </submittedName>
</protein>
<comment type="similarity">
    <text evidence="2 5">Belongs to the acyl-CoA dehydrogenase family.</text>
</comment>
<dbReference type="GO" id="GO:0003995">
    <property type="term" value="F:acyl-CoA dehydrogenase activity"/>
    <property type="evidence" value="ECO:0007669"/>
    <property type="project" value="InterPro"/>
</dbReference>
<dbReference type="Gene3D" id="1.20.140.10">
    <property type="entry name" value="Butyryl-CoA Dehydrogenase, subunit A, domain 3"/>
    <property type="match status" value="1"/>
</dbReference>
<evidence type="ECO:0000256" key="4">
    <source>
        <dbReference type="ARBA" id="ARBA00022827"/>
    </source>
</evidence>
<organism evidence="9 10">
    <name type="scientific">Acinetobacter tandoii</name>
    <dbReference type="NCBI Taxonomy" id="202954"/>
    <lineage>
        <taxon>Bacteria</taxon>
        <taxon>Pseudomonadati</taxon>
        <taxon>Pseudomonadota</taxon>
        <taxon>Gammaproteobacteria</taxon>
        <taxon>Moraxellales</taxon>
        <taxon>Moraxellaceae</taxon>
        <taxon>Acinetobacter</taxon>
    </lineage>
</organism>
<feature type="domain" description="Acyl-CoA dehydrogenase/oxidase N-terminal" evidence="8">
    <location>
        <begin position="80"/>
        <end position="191"/>
    </location>
</feature>
<dbReference type="Gene3D" id="2.40.110.10">
    <property type="entry name" value="Butyryl-CoA Dehydrogenase, subunit A, domain 2"/>
    <property type="match status" value="1"/>
</dbReference>
<gene>
    <name evidence="9" type="ORF">F4W09_09240</name>
</gene>
<dbReference type="Proteomes" id="UP000325788">
    <property type="component" value="Unassembled WGS sequence"/>
</dbReference>
<dbReference type="InterPro" id="IPR009075">
    <property type="entry name" value="AcylCo_DH/oxidase_C"/>
</dbReference>
<evidence type="ECO:0000256" key="3">
    <source>
        <dbReference type="ARBA" id="ARBA00022630"/>
    </source>
</evidence>
<proteinExistence type="inferred from homology"/>
<evidence type="ECO:0000313" key="10">
    <source>
        <dbReference type="Proteomes" id="UP000325788"/>
    </source>
</evidence>
<dbReference type="InterPro" id="IPR006089">
    <property type="entry name" value="Acyl-CoA_DH_CS"/>
</dbReference>
<dbReference type="InterPro" id="IPR009100">
    <property type="entry name" value="AcylCoA_DH/oxidase_NM_dom_sf"/>
</dbReference>
<dbReference type="Pfam" id="PF00441">
    <property type="entry name" value="Acyl-CoA_dh_1"/>
    <property type="match status" value="1"/>
</dbReference>
<evidence type="ECO:0000256" key="5">
    <source>
        <dbReference type="RuleBase" id="RU362125"/>
    </source>
</evidence>
<dbReference type="PROSITE" id="PS00073">
    <property type="entry name" value="ACYL_COA_DH_2"/>
    <property type="match status" value="1"/>
</dbReference>
<evidence type="ECO:0000256" key="2">
    <source>
        <dbReference type="ARBA" id="ARBA00009347"/>
    </source>
</evidence>
<dbReference type="InterPro" id="IPR013786">
    <property type="entry name" value="AcylCoA_DH/ox_N"/>
</dbReference>
<evidence type="ECO:0000313" key="9">
    <source>
        <dbReference type="EMBL" id="KAB1855001.1"/>
    </source>
</evidence>
<feature type="domain" description="Acyl-CoA dehydrogenase/oxidase C-terminal" evidence="6">
    <location>
        <begin position="302"/>
        <end position="425"/>
    </location>
</feature>
<evidence type="ECO:0000256" key="1">
    <source>
        <dbReference type="ARBA" id="ARBA00001974"/>
    </source>
</evidence>
<feature type="domain" description="Acyl-CoA oxidase/dehydrogenase middle" evidence="7">
    <location>
        <begin position="199"/>
        <end position="285"/>
    </location>
</feature>
<dbReference type="GO" id="GO:0050660">
    <property type="term" value="F:flavin adenine dinucleotide binding"/>
    <property type="evidence" value="ECO:0007669"/>
    <property type="project" value="InterPro"/>
</dbReference>
<name>A0A5N4WAC2_9GAMM</name>
<dbReference type="Pfam" id="PF02770">
    <property type="entry name" value="Acyl-CoA_dh_M"/>
    <property type="match status" value="1"/>
</dbReference>
<dbReference type="InterPro" id="IPR036250">
    <property type="entry name" value="AcylCo_DH-like_C"/>
</dbReference>
<dbReference type="AlphaFoldDB" id="A0A5N4WAC2"/>
<dbReference type="SUPFAM" id="SSF56645">
    <property type="entry name" value="Acyl-CoA dehydrogenase NM domain-like"/>
    <property type="match status" value="1"/>
</dbReference>
<accession>A0A5N4WAC2</accession>
<dbReference type="PANTHER" id="PTHR43884">
    <property type="entry name" value="ACYL-COA DEHYDROGENASE"/>
    <property type="match status" value="1"/>
</dbReference>
<keyword evidence="3 5" id="KW-0285">Flavoprotein</keyword>
<reference evidence="9 10" key="1">
    <citation type="submission" date="2019-09" db="EMBL/GenBank/DDBJ databases">
        <title>Draft genome sequence of Acinetobacter tandoii W4-4-4 isolated from environmental water sample.</title>
        <authorList>
            <person name="Wee S.K."/>
            <person name="Yan B."/>
            <person name="Mustaffa S.B."/>
            <person name="Yap E.P.H."/>
        </authorList>
    </citation>
    <scope>NUCLEOTIDE SEQUENCE [LARGE SCALE GENOMIC DNA]</scope>
    <source>
        <strain evidence="9 10">W4-4-4</strain>
    </source>
</reference>
<evidence type="ECO:0000259" key="7">
    <source>
        <dbReference type="Pfam" id="PF02770"/>
    </source>
</evidence>
<dbReference type="InterPro" id="IPR046373">
    <property type="entry name" value="Acyl-CoA_Oxase/DH_mid-dom_sf"/>
</dbReference>
<evidence type="ECO:0000259" key="8">
    <source>
        <dbReference type="Pfam" id="PF02771"/>
    </source>
</evidence>
<dbReference type="EMBL" id="VXLD01000005">
    <property type="protein sequence ID" value="KAB1855001.1"/>
    <property type="molecule type" value="Genomic_DNA"/>
</dbReference>
<dbReference type="PANTHER" id="PTHR43884:SF12">
    <property type="entry name" value="ISOVALERYL-COA DEHYDROGENASE, MITOCHONDRIAL-RELATED"/>
    <property type="match status" value="1"/>
</dbReference>
<dbReference type="SUPFAM" id="SSF47203">
    <property type="entry name" value="Acyl-CoA dehydrogenase C-terminal domain-like"/>
    <property type="match status" value="1"/>
</dbReference>
<comment type="cofactor">
    <cofactor evidence="1 5">
        <name>FAD</name>
        <dbReference type="ChEBI" id="CHEBI:57692"/>
    </cofactor>
</comment>
<dbReference type="InterPro" id="IPR037069">
    <property type="entry name" value="AcylCoA_DH/ox_N_sf"/>
</dbReference>
<keyword evidence="5" id="KW-0560">Oxidoreductase</keyword>
<comment type="caution">
    <text evidence="9">The sequence shown here is derived from an EMBL/GenBank/DDBJ whole genome shotgun (WGS) entry which is preliminary data.</text>
</comment>
<dbReference type="InterPro" id="IPR006091">
    <property type="entry name" value="Acyl-CoA_Oxase/DH_mid-dom"/>
</dbReference>
<dbReference type="Pfam" id="PF02771">
    <property type="entry name" value="Acyl-CoA_dh_N"/>
    <property type="match status" value="1"/>
</dbReference>
<sequence>MTNMVNKAQGLGLSLITKIAGSDVLDQLKLRKFLEKSLYQGSKTSFKALSKTQKVFNGAEPHTKQRLPSQQKSLFDLSLTAEQQMTCDAMSQFATEVLYPLAHQADHQEQFPQQLWAHVDELGLNYYALPESFGGVATEKDIISHILIAEHLAKGDFSLTAGMLSTFSVINAITQWGSKQIQERYLSAFAEDSEVRASFAVQENTPAFNPMQLKTKALNNDGQIYLSGEKTLVMLGETADVFLVTAEFQGRPDVFVVKRDTSIRAQKNPAMGLKATETMTLQFNQTPAERLGDDDFDYTAFIDLGNLMWCAMAVGTCEAVKQYCIRYANERTAFGEPISHRQSVAFMIADMAIEIDAMRMLVLNAASLAEAGKPYHREAYLARLLCAEKSMKIGTDGVQILGGHGFTKEHPVERWYRDLRATAILHSGLHA</sequence>
<dbReference type="Gene3D" id="1.10.540.10">
    <property type="entry name" value="Acyl-CoA dehydrogenase/oxidase, N-terminal domain"/>
    <property type="match status" value="1"/>
</dbReference>